<reference evidence="2" key="1">
    <citation type="journal article" date="2008" name="Nat. Genet.">
        <title>The Pristionchus pacificus genome provides a unique perspective on nematode lifestyle and parasitism.</title>
        <authorList>
            <person name="Dieterich C."/>
            <person name="Clifton S.W."/>
            <person name="Schuster L.N."/>
            <person name="Chinwalla A."/>
            <person name="Delehaunty K."/>
            <person name="Dinkelacker I."/>
            <person name="Fulton L."/>
            <person name="Fulton R."/>
            <person name="Godfrey J."/>
            <person name="Minx P."/>
            <person name="Mitreva M."/>
            <person name="Roeseler W."/>
            <person name="Tian H."/>
            <person name="Witte H."/>
            <person name="Yang S.P."/>
            <person name="Wilson R.K."/>
            <person name="Sommer R.J."/>
        </authorList>
    </citation>
    <scope>NUCLEOTIDE SEQUENCE [LARGE SCALE GENOMIC DNA]</scope>
    <source>
        <strain evidence="2">PS312</strain>
    </source>
</reference>
<gene>
    <name evidence="1" type="primary">WBGene00205677</name>
</gene>
<dbReference type="Proteomes" id="UP000005239">
    <property type="component" value="Unassembled WGS sequence"/>
</dbReference>
<evidence type="ECO:0000313" key="1">
    <source>
        <dbReference type="EnsemblMetazoa" id="PPA32817.1"/>
    </source>
</evidence>
<sequence>MQLETTRGWRNGCSRLKGWARIQSHWMKNSALQWTFTTVISVARK</sequence>
<name>A0A2A6BW17_PRIPA</name>
<reference evidence="1" key="2">
    <citation type="submission" date="2022-06" db="UniProtKB">
        <authorList>
            <consortium name="EnsemblMetazoa"/>
        </authorList>
    </citation>
    <scope>IDENTIFICATION</scope>
    <source>
        <strain evidence="1">PS312</strain>
    </source>
</reference>
<protein>
    <submittedName>
        <fullName evidence="1">Uncharacterized protein</fullName>
    </submittedName>
</protein>
<dbReference type="AlphaFoldDB" id="A0A2A6BW17"/>
<keyword evidence="2" id="KW-1185">Reference proteome</keyword>
<dbReference type="EnsemblMetazoa" id="PPA32817.1">
    <property type="protein sequence ID" value="PPA32817.1"/>
    <property type="gene ID" value="WBGene00205677"/>
</dbReference>
<proteinExistence type="predicted"/>
<accession>A0A8R1ULQ5</accession>
<accession>A0A2A6BW17</accession>
<evidence type="ECO:0000313" key="2">
    <source>
        <dbReference type="Proteomes" id="UP000005239"/>
    </source>
</evidence>
<organism evidence="1 2">
    <name type="scientific">Pristionchus pacificus</name>
    <name type="common">Parasitic nematode worm</name>
    <dbReference type="NCBI Taxonomy" id="54126"/>
    <lineage>
        <taxon>Eukaryota</taxon>
        <taxon>Metazoa</taxon>
        <taxon>Ecdysozoa</taxon>
        <taxon>Nematoda</taxon>
        <taxon>Chromadorea</taxon>
        <taxon>Rhabditida</taxon>
        <taxon>Rhabditina</taxon>
        <taxon>Diplogasteromorpha</taxon>
        <taxon>Diplogasteroidea</taxon>
        <taxon>Neodiplogasteridae</taxon>
        <taxon>Pristionchus</taxon>
    </lineage>
</organism>